<feature type="repeat" description="WD" evidence="3">
    <location>
        <begin position="266"/>
        <end position="307"/>
    </location>
</feature>
<organism evidence="5 6">
    <name type="scientific">Meleagris gallopavo</name>
    <name type="common">Wild turkey</name>
    <dbReference type="NCBI Taxonomy" id="9103"/>
    <lineage>
        <taxon>Eukaryota</taxon>
        <taxon>Metazoa</taxon>
        <taxon>Chordata</taxon>
        <taxon>Craniata</taxon>
        <taxon>Vertebrata</taxon>
        <taxon>Euteleostomi</taxon>
        <taxon>Archelosauria</taxon>
        <taxon>Archosauria</taxon>
        <taxon>Dinosauria</taxon>
        <taxon>Saurischia</taxon>
        <taxon>Theropoda</taxon>
        <taxon>Coelurosauria</taxon>
        <taxon>Aves</taxon>
        <taxon>Neognathae</taxon>
        <taxon>Galloanserae</taxon>
        <taxon>Galliformes</taxon>
        <taxon>Phasianidae</taxon>
        <taxon>Meleagridinae</taxon>
        <taxon>Meleagris</taxon>
    </lineage>
</organism>
<dbReference type="SMART" id="SM00320">
    <property type="entry name" value="WD40"/>
    <property type="match status" value="5"/>
</dbReference>
<dbReference type="InParanoid" id="G1MW26"/>
<dbReference type="InterPro" id="IPR020472">
    <property type="entry name" value="WD40_PAC1"/>
</dbReference>
<dbReference type="GO" id="GO:0006261">
    <property type="term" value="P:DNA-templated DNA replication"/>
    <property type="evidence" value="ECO:0007669"/>
    <property type="project" value="TreeGrafter"/>
</dbReference>
<dbReference type="InterPro" id="IPR001680">
    <property type="entry name" value="WD40_rpt"/>
</dbReference>
<dbReference type="PROSITE" id="PS00678">
    <property type="entry name" value="WD_REPEATS_1"/>
    <property type="match status" value="1"/>
</dbReference>
<sequence length="479" mass="51779">MVAPWLRVALVSDAAGPLCNCSVWELHSGSALPGYRGGNTGPRGLALLGGEHLLGAQLGKSYINVWELQRKDQLQQKIICPGPVTCLTASPNGLYILAGVAESIYLWEVSNGNLLAILNRHYQDLTCLCFTDDSSHFLSGAKDCLALVWNLYSVLQAEPSQIPDPRHVWSRHSLPITDMCCGFGGPLARAATASLDQTAKLWEISSGELLLSVLFDVGIMAVTLDLSEYHMFCGGMDGSIFQVDLCAWPVQRDRTFQTERENGKIFKGHRNQVTCLSVSTDGSLLLSGSHDETVRLWDIQSKQCLKTMNHKGRHALISMILSSLSVKSCCCFALTLPSAIQAFLCCLFHPLGKGRGIKGMPYRLGFQANGSNKPHRPKLASEVLQSSGGFSPRVAGGEIQAACRPIPSFLLLFCQGPAAAAIQPCPASSTRESRQNLSCVSHQRRGGQTFTASQTLKSSSSLQGSTVRHKPLQHRAAGC</sequence>
<reference evidence="5 6" key="1">
    <citation type="journal article" date="2010" name="PLoS Biol.">
        <title>Multi-platform next-generation sequencing of the domestic turkey (Meleagris gallopavo): genome assembly and analysis.</title>
        <authorList>
            <person name="Dalloul R.A."/>
            <person name="Long J.A."/>
            <person name="Zimin A.V."/>
            <person name="Aslam L."/>
            <person name="Beal K."/>
            <person name="Blomberg L.A."/>
            <person name="Bouffard P."/>
            <person name="Burt D.W."/>
            <person name="Crasta O."/>
            <person name="Crooijmans R.P."/>
            <person name="Cooper K."/>
            <person name="Coulombe R.A."/>
            <person name="De S."/>
            <person name="Delany M.E."/>
            <person name="Dodgson J.B."/>
            <person name="Dong J.J."/>
            <person name="Evans C."/>
            <person name="Frederickson K.M."/>
            <person name="Flicek P."/>
            <person name="Florea L."/>
            <person name="Folkerts O."/>
            <person name="Groenen M.A."/>
            <person name="Harkins T.T."/>
            <person name="Herrero J."/>
            <person name="Hoffmann S."/>
            <person name="Megens H.J."/>
            <person name="Jiang A."/>
            <person name="de Jong P."/>
            <person name="Kaiser P."/>
            <person name="Kim H."/>
            <person name="Kim K.W."/>
            <person name="Kim S."/>
            <person name="Langenberger D."/>
            <person name="Lee M.K."/>
            <person name="Lee T."/>
            <person name="Mane S."/>
            <person name="Marcais G."/>
            <person name="Marz M."/>
            <person name="McElroy A.P."/>
            <person name="Modise T."/>
            <person name="Nefedov M."/>
            <person name="Notredame C."/>
            <person name="Paton I.R."/>
            <person name="Payne W.S."/>
            <person name="Pertea G."/>
            <person name="Prickett D."/>
            <person name="Puiu D."/>
            <person name="Qioa D."/>
            <person name="Raineri E."/>
            <person name="Ruffier M."/>
            <person name="Salzberg S.L."/>
            <person name="Schatz M.C."/>
            <person name="Scheuring C."/>
            <person name="Schmidt C.J."/>
            <person name="Schroeder S."/>
            <person name="Searle S.M."/>
            <person name="Smith E.J."/>
            <person name="Smith J."/>
            <person name="Sonstegard T.S."/>
            <person name="Stadler P.F."/>
            <person name="Tafer H."/>
            <person name="Tu Z.J."/>
            <person name="Van Tassell C.P."/>
            <person name="Vilella A.J."/>
            <person name="Williams K.P."/>
            <person name="Yorke J.A."/>
            <person name="Zhang L."/>
            <person name="Zhang H.B."/>
            <person name="Zhang X."/>
            <person name="Zhang Y."/>
            <person name="Reed K.M."/>
        </authorList>
    </citation>
    <scope>NUCLEOTIDE SEQUENCE [LARGE SCALE GENOMIC DNA]</scope>
</reference>
<dbReference type="FunFam" id="2.130.10.10:FF:000420">
    <property type="entry name" value="WD repeat-containing protein 18"/>
    <property type="match status" value="1"/>
</dbReference>
<keyword evidence="1 3" id="KW-0853">WD repeat</keyword>
<dbReference type="PRINTS" id="PR00320">
    <property type="entry name" value="GPROTEINBRPT"/>
</dbReference>
<evidence type="ECO:0000256" key="4">
    <source>
        <dbReference type="SAM" id="MobiDB-lite"/>
    </source>
</evidence>
<dbReference type="GO" id="GO:0005656">
    <property type="term" value="C:nuclear pre-replicative complex"/>
    <property type="evidence" value="ECO:0007669"/>
    <property type="project" value="TreeGrafter"/>
</dbReference>
<dbReference type="PROSITE" id="PS50294">
    <property type="entry name" value="WD_REPEATS_REGION"/>
    <property type="match status" value="1"/>
</dbReference>
<dbReference type="PROSITE" id="PS50082">
    <property type="entry name" value="WD_REPEATS_2"/>
    <property type="match status" value="2"/>
</dbReference>
<name>G1MW26_MELGA</name>
<dbReference type="GeneTree" id="ENSGT00390000000289"/>
<proteinExistence type="predicted"/>
<dbReference type="PANTHER" id="PTHR18763">
    <property type="entry name" value="WD-REPEAT PROTEIN 18"/>
    <property type="match status" value="1"/>
</dbReference>
<dbReference type="GO" id="GO:0120330">
    <property type="term" value="C:rixosome complex"/>
    <property type="evidence" value="ECO:0007669"/>
    <property type="project" value="TreeGrafter"/>
</dbReference>
<reference evidence="5" key="2">
    <citation type="submission" date="2025-08" db="UniProtKB">
        <authorList>
            <consortium name="Ensembl"/>
        </authorList>
    </citation>
    <scope>IDENTIFICATION</scope>
</reference>
<dbReference type="Gene3D" id="2.130.10.10">
    <property type="entry name" value="YVTN repeat-like/Quinoprotein amine dehydrogenase"/>
    <property type="match status" value="2"/>
</dbReference>
<dbReference type="SUPFAM" id="SSF50978">
    <property type="entry name" value="WD40 repeat-like"/>
    <property type="match status" value="1"/>
</dbReference>
<evidence type="ECO:0000256" key="3">
    <source>
        <dbReference type="PROSITE-ProRule" id="PRU00221"/>
    </source>
</evidence>
<feature type="region of interest" description="Disordered" evidence="4">
    <location>
        <begin position="442"/>
        <end position="479"/>
    </location>
</feature>
<dbReference type="InterPro" id="IPR036322">
    <property type="entry name" value="WD40_repeat_dom_sf"/>
</dbReference>
<accession>G1MW26</accession>
<protein>
    <submittedName>
        <fullName evidence="5">Uncharacterized protein</fullName>
    </submittedName>
</protein>
<feature type="compositionally biased region" description="Polar residues" evidence="4">
    <location>
        <begin position="442"/>
        <end position="466"/>
    </location>
</feature>
<dbReference type="Bgee" id="ENSMGAG00000003195">
    <property type="expression patterns" value="Expressed in bursa of Fabricius and 17 other cell types or tissues"/>
</dbReference>
<evidence type="ECO:0000313" key="5">
    <source>
        <dbReference type="Ensembl" id="ENSMGAP00000002911.3"/>
    </source>
</evidence>
<dbReference type="InterPro" id="IPR015943">
    <property type="entry name" value="WD40/YVTN_repeat-like_dom_sf"/>
</dbReference>
<dbReference type="Pfam" id="PF00400">
    <property type="entry name" value="WD40"/>
    <property type="match status" value="3"/>
</dbReference>
<feature type="repeat" description="WD" evidence="3">
    <location>
        <begin position="118"/>
        <end position="151"/>
    </location>
</feature>
<evidence type="ECO:0000313" key="6">
    <source>
        <dbReference type="Proteomes" id="UP000001645"/>
    </source>
</evidence>
<evidence type="ECO:0000256" key="2">
    <source>
        <dbReference type="ARBA" id="ARBA00022737"/>
    </source>
</evidence>
<dbReference type="GO" id="GO:0006364">
    <property type="term" value="P:rRNA processing"/>
    <property type="evidence" value="ECO:0007669"/>
    <property type="project" value="TreeGrafter"/>
</dbReference>
<dbReference type="Proteomes" id="UP000001645">
    <property type="component" value="Chromosome 30"/>
</dbReference>
<reference evidence="5" key="3">
    <citation type="submission" date="2025-09" db="UniProtKB">
        <authorList>
            <consortium name="Ensembl"/>
        </authorList>
    </citation>
    <scope>IDENTIFICATION</scope>
</reference>
<dbReference type="InterPro" id="IPR045227">
    <property type="entry name" value="WDR18/Ipi3/RID3"/>
</dbReference>
<keyword evidence="2" id="KW-0677">Repeat</keyword>
<dbReference type="Ensembl" id="ENSMGAT00000003601.3">
    <property type="protein sequence ID" value="ENSMGAP00000002911.3"/>
    <property type="gene ID" value="ENSMGAG00000003195.3"/>
</dbReference>
<keyword evidence="6" id="KW-1185">Reference proteome</keyword>
<dbReference type="HOGENOM" id="CLU_029749_1_0_1"/>
<evidence type="ECO:0000256" key="1">
    <source>
        <dbReference type="ARBA" id="ARBA00022574"/>
    </source>
</evidence>
<dbReference type="InterPro" id="IPR019775">
    <property type="entry name" value="WD40_repeat_CS"/>
</dbReference>
<dbReference type="PANTHER" id="PTHR18763:SF0">
    <property type="entry name" value="WD REPEAT-CONTAINING PROTEIN 18"/>
    <property type="match status" value="1"/>
</dbReference>
<dbReference type="AlphaFoldDB" id="G1MW26"/>